<evidence type="ECO:0000313" key="1">
    <source>
        <dbReference type="EMBL" id="TXI52507.1"/>
    </source>
</evidence>
<protein>
    <submittedName>
        <fullName evidence="1">Uncharacterized protein</fullName>
    </submittedName>
</protein>
<comment type="caution">
    <text evidence="1">The sequence shown here is derived from an EMBL/GenBank/DDBJ whole genome shotgun (WGS) entry which is preliminary data.</text>
</comment>
<organism evidence="1 2">
    <name type="scientific">Mycolicibacter arupensis</name>
    <dbReference type="NCBI Taxonomy" id="342002"/>
    <lineage>
        <taxon>Bacteria</taxon>
        <taxon>Bacillati</taxon>
        <taxon>Actinomycetota</taxon>
        <taxon>Actinomycetes</taxon>
        <taxon>Mycobacteriales</taxon>
        <taxon>Mycobacteriaceae</taxon>
        <taxon>Mycolicibacter</taxon>
    </lineage>
</organism>
<proteinExistence type="predicted"/>
<dbReference type="Proteomes" id="UP000321797">
    <property type="component" value="Unassembled WGS sequence"/>
</dbReference>
<accession>A0A5C7XSI6</accession>
<dbReference type="AlphaFoldDB" id="A0A5C7XSI6"/>
<sequence length="201" mass="22723">MRSPEIRQIVGDIYRQHLGLPLEWTPAQQETFLEGQAARLTQQIADLADQMGAQAVSDWTQQHGRHPDYLTNVGLLNTAMSAAREIVLTNELYEMIPEPADPPVPDLDQSPLMVEADQVPWDQRWTQTRYRTDPSEQIEDLVAHLWPAPDFSAVFRIKAGYLLAARSEDQLPLPAQPTDPLAAQLAEMVYHDLRHDGLPEN</sequence>
<name>A0A5C7XSI6_9MYCO</name>
<evidence type="ECO:0000313" key="2">
    <source>
        <dbReference type="Proteomes" id="UP000321797"/>
    </source>
</evidence>
<reference evidence="1 2" key="1">
    <citation type="submission" date="2018-09" db="EMBL/GenBank/DDBJ databases">
        <title>Metagenome Assembled Genomes from an Advanced Water Purification Facility.</title>
        <authorList>
            <person name="Stamps B.W."/>
            <person name="Spear J.R."/>
        </authorList>
    </citation>
    <scope>NUCLEOTIDE SEQUENCE [LARGE SCALE GENOMIC DNA]</scope>
    <source>
        <strain evidence="1">Bin_29_2</strain>
    </source>
</reference>
<dbReference type="RefSeq" id="WP_276762460.1">
    <property type="nucleotide sequence ID" value="NZ_SSGD01000125.1"/>
</dbReference>
<gene>
    <name evidence="1" type="ORF">E6Q54_18155</name>
</gene>
<dbReference type="EMBL" id="SSGD01000125">
    <property type="protein sequence ID" value="TXI52507.1"/>
    <property type="molecule type" value="Genomic_DNA"/>
</dbReference>